<evidence type="ECO:0008006" key="3">
    <source>
        <dbReference type="Google" id="ProtNLM"/>
    </source>
</evidence>
<dbReference type="AlphaFoldDB" id="A0A2H3I3E2"/>
<dbReference type="EMBL" id="MABQ02000001">
    <property type="protein sequence ID" value="PCD46638.1"/>
    <property type="molecule type" value="Genomic_DNA"/>
</dbReference>
<dbReference type="InterPro" id="IPR023393">
    <property type="entry name" value="START-like_dom_sf"/>
</dbReference>
<organism evidence="1 2">
    <name type="scientific">Fusarium oxysporum f. sp. radicis-cucumerinum</name>
    <dbReference type="NCBI Taxonomy" id="327505"/>
    <lineage>
        <taxon>Eukaryota</taxon>
        <taxon>Fungi</taxon>
        <taxon>Dikarya</taxon>
        <taxon>Ascomycota</taxon>
        <taxon>Pezizomycotina</taxon>
        <taxon>Sordariomycetes</taxon>
        <taxon>Hypocreomycetidae</taxon>
        <taxon>Hypocreales</taxon>
        <taxon>Nectriaceae</taxon>
        <taxon>Fusarium</taxon>
        <taxon>Fusarium oxysporum species complex</taxon>
    </lineage>
</organism>
<comment type="caution">
    <text evidence="1">The sequence shown here is derived from an EMBL/GenBank/DDBJ whole genome shotgun (WGS) entry which is preliminary data.</text>
</comment>
<dbReference type="Gene3D" id="3.30.530.20">
    <property type="match status" value="1"/>
</dbReference>
<protein>
    <recommendedName>
        <fullName evidence="3">SRPBCC family protein</fullName>
    </recommendedName>
</protein>
<gene>
    <name evidence="1" type="ORF">AU210_002039</name>
</gene>
<dbReference type="CDD" id="cd07821">
    <property type="entry name" value="PYR_PYL_RCAR_like"/>
    <property type="match status" value="1"/>
</dbReference>
<accession>A0A2H3I3E2</accession>
<reference evidence="1 2" key="2">
    <citation type="journal article" date="2017" name="Sci. Rep.">
        <title>A mobile pathogenicity chromosome in Fusarium oxysporum for infection of multiple cucurbit species.</title>
        <authorList>
            <person name="van Dam P."/>
            <person name="Fokkens L."/>
            <person name="Ayukawa Y."/>
            <person name="van der Gragt M."/>
            <person name="Ter Horst A."/>
            <person name="Brankovics B."/>
            <person name="Houterman P.M."/>
            <person name="Arie T."/>
            <person name="Rep M."/>
        </authorList>
    </citation>
    <scope>NUCLEOTIDE SEQUENCE [LARGE SCALE GENOMIC DNA]</scope>
    <source>
        <strain evidence="1 2">Forc016</strain>
    </source>
</reference>
<name>A0A2H3I3E2_FUSOX</name>
<reference evidence="1 2" key="1">
    <citation type="journal article" date="2016" name="Environ. Microbiol.">
        <title>Effector profiles distinguish formae speciales of Fusarium oxysporum.</title>
        <authorList>
            <person name="van Dam P."/>
            <person name="Fokkens L."/>
            <person name="Schmidt S.M."/>
            <person name="Linmans J.H."/>
            <person name="Kistler H.C."/>
            <person name="Ma L.J."/>
            <person name="Rep M."/>
        </authorList>
    </citation>
    <scope>NUCLEOTIDE SEQUENCE [LARGE SCALE GENOMIC DNA]</scope>
    <source>
        <strain evidence="1 2">Forc016</strain>
    </source>
</reference>
<sequence length="142" mass="15622">MNTTKVITEYSSVVNAPATKVWGILASWGCESLWMPNCTSSSLQGFGIGSVRHLDFTTRPGITTKETLEEVNAAEYTLRFRVDISTVKGADQFGTVKLEPLSDKQTRVVWKGESSLEDPGLKDTLDALYEGFNNAISNLLEK</sequence>
<dbReference type="Proteomes" id="UP000219602">
    <property type="component" value="Chromosome 1"/>
</dbReference>
<dbReference type="InterPro" id="IPR019587">
    <property type="entry name" value="Polyketide_cyclase/dehydratase"/>
</dbReference>
<evidence type="ECO:0000313" key="2">
    <source>
        <dbReference type="Proteomes" id="UP000219602"/>
    </source>
</evidence>
<proteinExistence type="predicted"/>
<dbReference type="Pfam" id="PF10604">
    <property type="entry name" value="Polyketide_cyc2"/>
    <property type="match status" value="1"/>
</dbReference>
<dbReference type="SUPFAM" id="SSF55961">
    <property type="entry name" value="Bet v1-like"/>
    <property type="match status" value="1"/>
</dbReference>
<dbReference type="STRING" id="327505.A0A2H3I3E2"/>
<evidence type="ECO:0000313" key="1">
    <source>
        <dbReference type="EMBL" id="PCD46638.1"/>
    </source>
</evidence>